<dbReference type="Proteomes" id="UP000552587">
    <property type="component" value="Unassembled WGS sequence"/>
</dbReference>
<reference evidence="2 3" key="1">
    <citation type="submission" date="2020-07" db="EMBL/GenBank/DDBJ databases">
        <authorList>
            <person name="Xu S."/>
            <person name="Li A."/>
        </authorList>
    </citation>
    <scope>NUCLEOTIDE SEQUENCE [LARGE SCALE GENOMIC DNA]</scope>
    <source>
        <strain evidence="2 3">SG-8</strain>
    </source>
</reference>
<accession>A0A7W3YEA8</accession>
<dbReference type="AlphaFoldDB" id="A0A7W3YEA8"/>
<comment type="caution">
    <text evidence="2">The sequence shown here is derived from an EMBL/GenBank/DDBJ whole genome shotgun (WGS) entry which is preliminary data.</text>
</comment>
<name>A0A7W3YEA8_9GAMM</name>
<evidence type="ECO:0000313" key="2">
    <source>
        <dbReference type="EMBL" id="MBB1088110.1"/>
    </source>
</evidence>
<protein>
    <submittedName>
        <fullName evidence="2">Uncharacterized protein</fullName>
    </submittedName>
</protein>
<organism evidence="2 3">
    <name type="scientific">Marilutibacter penaei</name>
    <dbReference type="NCBI Taxonomy" id="2759900"/>
    <lineage>
        <taxon>Bacteria</taxon>
        <taxon>Pseudomonadati</taxon>
        <taxon>Pseudomonadota</taxon>
        <taxon>Gammaproteobacteria</taxon>
        <taxon>Lysobacterales</taxon>
        <taxon>Lysobacteraceae</taxon>
        <taxon>Marilutibacter</taxon>
    </lineage>
</organism>
<evidence type="ECO:0000256" key="1">
    <source>
        <dbReference type="SAM" id="MobiDB-lite"/>
    </source>
</evidence>
<dbReference type="RefSeq" id="WP_182668894.1">
    <property type="nucleotide sequence ID" value="NZ_JACHTE010000004.1"/>
</dbReference>
<evidence type="ECO:0000313" key="3">
    <source>
        <dbReference type="Proteomes" id="UP000552587"/>
    </source>
</evidence>
<sequence length="142" mass="14998">MPFASLPTFVDRRARRHLLIQVVLAFAIGMAWQAVEGGGAPGTTQHIEAHAAVWATGAGDEAPPRAPEAPDPVKKSRRHLVSLVDVPLPPPTGYVLVDDGSSASTRDNVGDLPMEGDAYRAPSPAAEVRFLPLRGQPPPARA</sequence>
<keyword evidence="3" id="KW-1185">Reference proteome</keyword>
<gene>
    <name evidence="2" type="ORF">H4F99_06360</name>
</gene>
<dbReference type="EMBL" id="JACHTE010000004">
    <property type="protein sequence ID" value="MBB1088110.1"/>
    <property type="molecule type" value="Genomic_DNA"/>
</dbReference>
<feature type="region of interest" description="Disordered" evidence="1">
    <location>
        <begin position="57"/>
        <end position="76"/>
    </location>
</feature>
<proteinExistence type="predicted"/>